<dbReference type="Proteomes" id="UP000221015">
    <property type="component" value="Unassembled WGS sequence"/>
</dbReference>
<name>A0A2J4JSF1_9FIRM</name>
<proteinExistence type="predicted"/>
<organism evidence="2 3">
    <name type="scientific">Faecalibacterium prausnitzii</name>
    <dbReference type="NCBI Taxonomy" id="853"/>
    <lineage>
        <taxon>Bacteria</taxon>
        <taxon>Bacillati</taxon>
        <taxon>Bacillota</taxon>
        <taxon>Clostridia</taxon>
        <taxon>Eubacteriales</taxon>
        <taxon>Oscillospiraceae</taxon>
        <taxon>Faecalibacterium</taxon>
    </lineage>
</organism>
<dbReference type="InterPro" id="IPR019289">
    <property type="entry name" value="Phage_tail_E/E"/>
</dbReference>
<reference evidence="2 3" key="1">
    <citation type="journal article" date="2017" name="Front. Microbiol.">
        <title>New Insights into the Diversity of the Genus Faecalibacterium.</title>
        <authorList>
            <person name="Benevides L."/>
            <person name="Burman S."/>
            <person name="Martin R."/>
            <person name="Robert V."/>
            <person name="Thomas M."/>
            <person name="Miquel S."/>
            <person name="Chain F."/>
            <person name="Sokol H."/>
            <person name="Bermudez-Humaran L.G."/>
            <person name="Morrison M."/>
            <person name="Langella P."/>
            <person name="Azevedo V.A."/>
            <person name="Chatel J.M."/>
            <person name="Soares S."/>
        </authorList>
    </citation>
    <scope>NUCLEOTIDE SEQUENCE [LARGE SCALE GENOMIC DNA]</scope>
    <source>
        <strain evidence="2 3">CNCM I 4542</strain>
    </source>
</reference>
<dbReference type="Pfam" id="PF10109">
    <property type="entry name" value="Phage_TAC_7"/>
    <property type="match status" value="1"/>
</dbReference>
<reference evidence="1 4" key="3">
    <citation type="journal article" date="2019" name="Nat. Med.">
        <title>A library of human gut bacterial isolates paired with longitudinal multiomics data enables mechanistic microbiome research.</title>
        <authorList>
            <person name="Poyet M."/>
            <person name="Groussin M."/>
            <person name="Gibbons S.M."/>
            <person name="Avila-Pacheco J."/>
            <person name="Jiang X."/>
            <person name="Kearney S.M."/>
            <person name="Perrotta A.R."/>
            <person name="Berdy B."/>
            <person name="Zhao S."/>
            <person name="Lieberman T.D."/>
            <person name="Swanson P.K."/>
            <person name="Smith M."/>
            <person name="Roesemann S."/>
            <person name="Alexander J.E."/>
            <person name="Rich S.A."/>
            <person name="Livny J."/>
            <person name="Vlamakis H."/>
            <person name="Clish C."/>
            <person name="Bullock K."/>
            <person name="Deik A."/>
            <person name="Scott J."/>
            <person name="Pierce K.A."/>
            <person name="Xavier R.J."/>
            <person name="Alm E.J."/>
        </authorList>
    </citation>
    <scope>NUCLEOTIDE SEQUENCE [LARGE SCALE GENOMIC DNA]</scope>
    <source>
        <strain evidence="1 4">BIOML-B9</strain>
    </source>
</reference>
<dbReference type="AlphaFoldDB" id="A0A2J4JSF1"/>
<evidence type="ECO:0000313" key="4">
    <source>
        <dbReference type="Proteomes" id="UP000477010"/>
    </source>
</evidence>
<dbReference type="EMBL" id="WKQE01000027">
    <property type="protein sequence ID" value="MSC81888.1"/>
    <property type="molecule type" value="Genomic_DNA"/>
</dbReference>
<dbReference type="Proteomes" id="UP000477010">
    <property type="component" value="Unassembled WGS sequence"/>
</dbReference>
<gene>
    <name evidence="2" type="ORF">CGS50_004070</name>
    <name evidence="1" type="ORF">GKD85_13965</name>
</gene>
<comment type="caution">
    <text evidence="2">The sequence shown here is derived from an EMBL/GenBank/DDBJ whole genome shotgun (WGS) entry which is preliminary data.</text>
</comment>
<sequence length="221" mass="24562">MEKNVSSVAEQDKTAEVKKNPKLIELARPYKFDDKEYTEIDLSGLDDLTIKDAVLIIKKLYNEGEMAVMITPETATAYTDALAAAATKLPIEFFQLLPIGASKKVRQTVQASLRSAAAEEDGDEDEHSHIMKFGKPYTYKGEKYTEVDLSGVANLTGMNVRQAENRMEEEDIRAAEKTLNYYYCCLIASMATGKDVAFFLGLPLAEAVQLRAGVNHKDFFA</sequence>
<evidence type="ECO:0000313" key="3">
    <source>
        <dbReference type="Proteomes" id="UP000221015"/>
    </source>
</evidence>
<protein>
    <submittedName>
        <fullName evidence="2">Phage tail assembly protein</fullName>
    </submittedName>
</protein>
<dbReference type="RefSeq" id="WP_005940836.1">
    <property type="nucleotide sequence ID" value="NZ_JAEKBW010000001.1"/>
</dbReference>
<dbReference type="EMBL" id="NMTS02000001">
    <property type="protein sequence ID" value="PLK30794.1"/>
    <property type="molecule type" value="Genomic_DNA"/>
</dbReference>
<accession>A0A2J4JSF1</accession>
<evidence type="ECO:0000313" key="1">
    <source>
        <dbReference type="EMBL" id="MSC81888.1"/>
    </source>
</evidence>
<reference evidence="2" key="2">
    <citation type="submission" date="2017-07" db="EMBL/GenBank/DDBJ databases">
        <authorList>
            <person name="Sun Z.S."/>
            <person name="Albrecht U."/>
            <person name="Echele G."/>
            <person name="Lee C.C."/>
        </authorList>
    </citation>
    <scope>NUCLEOTIDE SEQUENCE</scope>
    <source>
        <strain evidence="2">CNCM I 4542</strain>
    </source>
</reference>
<evidence type="ECO:0000313" key="2">
    <source>
        <dbReference type="EMBL" id="PLK30794.1"/>
    </source>
</evidence>